<proteinExistence type="inferred from homology"/>
<accession>A0A4R3L8V6</accession>
<keyword evidence="3" id="KW-1185">Reference proteome</keyword>
<gene>
    <name evidence="2" type="ORF">EDD58_10283</name>
</gene>
<dbReference type="Proteomes" id="UP000294937">
    <property type="component" value="Unassembled WGS sequence"/>
</dbReference>
<dbReference type="InterPro" id="IPR035424">
    <property type="entry name" value="Antitoxin_RelB"/>
</dbReference>
<dbReference type="EMBL" id="SMAG01000002">
    <property type="protein sequence ID" value="TCS95510.1"/>
    <property type="molecule type" value="Genomic_DNA"/>
</dbReference>
<comment type="similarity">
    <text evidence="1">Belongs to the phD/YefM antitoxin family.</text>
</comment>
<dbReference type="Gene3D" id="3.40.1620.10">
    <property type="entry name" value="YefM-like domain"/>
    <property type="match status" value="1"/>
</dbReference>
<reference evidence="2 3" key="1">
    <citation type="submission" date="2019-03" db="EMBL/GenBank/DDBJ databases">
        <title>Genomic Encyclopedia of Type Strains, Phase IV (KMG-IV): sequencing the most valuable type-strain genomes for metagenomic binning, comparative biology and taxonomic classification.</title>
        <authorList>
            <person name="Goeker M."/>
        </authorList>
    </citation>
    <scope>NUCLEOTIDE SEQUENCE [LARGE SCALE GENOMIC DNA]</scope>
    <source>
        <strain evidence="2 3">DSM 45707</strain>
    </source>
</reference>
<name>A0A4R3L8V6_9BACL</name>
<comment type="caution">
    <text evidence="2">The sequence shown here is derived from an EMBL/GenBank/DDBJ whole genome shotgun (WGS) entry which is preliminary data.</text>
</comment>
<evidence type="ECO:0000256" key="1">
    <source>
        <dbReference type="ARBA" id="ARBA00009981"/>
    </source>
</evidence>
<evidence type="ECO:0000313" key="2">
    <source>
        <dbReference type="EMBL" id="TCS95510.1"/>
    </source>
</evidence>
<dbReference type="RefSeq" id="WP_131923513.1">
    <property type="nucleotide sequence ID" value="NZ_SMAG01000002.1"/>
</dbReference>
<protein>
    <submittedName>
        <fullName evidence="2">Antitoxin of RelE/RelB toxin-antitoxin system</fullName>
    </submittedName>
</protein>
<evidence type="ECO:0000313" key="3">
    <source>
        <dbReference type="Proteomes" id="UP000294937"/>
    </source>
</evidence>
<dbReference type="AlphaFoldDB" id="A0A4R3L8V6"/>
<dbReference type="Pfam" id="PF12910">
    <property type="entry name" value="PHD_like"/>
    <property type="match status" value="1"/>
</dbReference>
<dbReference type="SUPFAM" id="SSF143120">
    <property type="entry name" value="YefM-like"/>
    <property type="match status" value="1"/>
</dbReference>
<sequence length="141" mass="16194">MILFNVNALEITNASEARKNWSSFYDKVVREKPLAIKRNRDVAFMISDLHMATILEKYRFTLDYEEENGIFAGSLNEIDLVAEGSSLDELKDQLAYNLLEYAQDYYTHGFHLAANRKAHLPYILHVLIQPDLEGVKSLIDA</sequence>
<organism evidence="2 3">
    <name type="scientific">Hazenella coriacea</name>
    <dbReference type="NCBI Taxonomy" id="1179467"/>
    <lineage>
        <taxon>Bacteria</taxon>
        <taxon>Bacillati</taxon>
        <taxon>Bacillota</taxon>
        <taxon>Bacilli</taxon>
        <taxon>Bacillales</taxon>
        <taxon>Thermoactinomycetaceae</taxon>
        <taxon>Hazenella</taxon>
    </lineage>
</organism>
<dbReference type="InterPro" id="IPR036165">
    <property type="entry name" value="YefM-like_sf"/>
</dbReference>
<dbReference type="OrthoDB" id="2374448at2"/>
<dbReference type="Gene3D" id="3.30.160.620">
    <property type="match status" value="1"/>
</dbReference>